<dbReference type="KEGG" id="ttf:THTE_1303"/>
<dbReference type="AlphaFoldDB" id="A0A286RD61"/>
<reference evidence="1 2" key="1">
    <citation type="journal article" name="Front. Microbiol.">
        <title>Sugar Metabolism of the First Thermophilic Planctomycete Thermogutta terrifontis: Comparative Genomic and Transcriptomic Approaches.</title>
        <authorList>
            <person name="Elcheninov A.G."/>
            <person name="Menzel P."/>
            <person name="Gudbergsdottir S.R."/>
            <person name="Slesarev A.I."/>
            <person name="Kadnikov V.V."/>
            <person name="Krogh A."/>
            <person name="Bonch-Osmolovskaya E.A."/>
            <person name="Peng X."/>
            <person name="Kublanov I.V."/>
        </authorList>
    </citation>
    <scope>NUCLEOTIDE SEQUENCE [LARGE SCALE GENOMIC DNA]</scope>
    <source>
        <strain evidence="1 2">R1</strain>
    </source>
</reference>
<evidence type="ECO:0000313" key="2">
    <source>
        <dbReference type="Proteomes" id="UP000215086"/>
    </source>
</evidence>
<proteinExistence type="predicted"/>
<name>A0A286RD61_9BACT</name>
<evidence type="ECO:0000313" key="1">
    <source>
        <dbReference type="EMBL" id="ASV73905.1"/>
    </source>
</evidence>
<dbReference type="EMBL" id="CP018477">
    <property type="protein sequence ID" value="ASV73905.1"/>
    <property type="molecule type" value="Genomic_DNA"/>
</dbReference>
<dbReference type="Proteomes" id="UP000215086">
    <property type="component" value="Chromosome"/>
</dbReference>
<accession>A0A286RD61</accession>
<protein>
    <submittedName>
        <fullName evidence="1">Uncharacterized protein</fullName>
    </submittedName>
</protein>
<organism evidence="1 2">
    <name type="scientific">Thermogutta terrifontis</name>
    <dbReference type="NCBI Taxonomy" id="1331910"/>
    <lineage>
        <taxon>Bacteria</taxon>
        <taxon>Pseudomonadati</taxon>
        <taxon>Planctomycetota</taxon>
        <taxon>Planctomycetia</taxon>
        <taxon>Pirellulales</taxon>
        <taxon>Thermoguttaceae</taxon>
        <taxon>Thermogutta</taxon>
    </lineage>
</organism>
<gene>
    <name evidence="1" type="ORF">THTE_1303</name>
</gene>
<sequence>MISGMGGESSAPENGGILEFIQHLLRYFPHQARHSLIQSVIVRGTVLNGDYSQSVRY</sequence>
<keyword evidence="2" id="KW-1185">Reference proteome</keyword>